<organism evidence="1 2">
    <name type="scientific">Thelohanellus kitauei</name>
    <name type="common">Myxosporean</name>
    <dbReference type="NCBI Taxonomy" id="669202"/>
    <lineage>
        <taxon>Eukaryota</taxon>
        <taxon>Metazoa</taxon>
        <taxon>Cnidaria</taxon>
        <taxon>Myxozoa</taxon>
        <taxon>Myxosporea</taxon>
        <taxon>Bivalvulida</taxon>
        <taxon>Platysporina</taxon>
        <taxon>Myxobolidae</taxon>
        <taxon>Thelohanellus</taxon>
    </lineage>
</organism>
<keyword evidence="2" id="KW-1185">Reference proteome</keyword>
<comment type="caution">
    <text evidence="1">The sequence shown here is derived from an EMBL/GenBank/DDBJ whole genome shotgun (WGS) entry which is preliminary data.</text>
</comment>
<dbReference type="AlphaFoldDB" id="A0A0C2MTJ4"/>
<proteinExistence type="predicted"/>
<dbReference type="Proteomes" id="UP000031668">
    <property type="component" value="Unassembled WGS sequence"/>
</dbReference>
<accession>A0A0C2MTJ4</accession>
<reference evidence="1 2" key="1">
    <citation type="journal article" date="2014" name="Genome Biol. Evol.">
        <title>The genome of the myxosporean Thelohanellus kitauei shows adaptations to nutrient acquisition within its fish host.</title>
        <authorList>
            <person name="Yang Y."/>
            <person name="Xiong J."/>
            <person name="Zhou Z."/>
            <person name="Huo F."/>
            <person name="Miao W."/>
            <person name="Ran C."/>
            <person name="Liu Y."/>
            <person name="Zhang J."/>
            <person name="Feng J."/>
            <person name="Wang M."/>
            <person name="Wang M."/>
            <person name="Wang L."/>
            <person name="Yao B."/>
        </authorList>
    </citation>
    <scope>NUCLEOTIDE SEQUENCE [LARGE SCALE GENOMIC DNA]</scope>
    <source>
        <strain evidence="1">Wuqing</strain>
    </source>
</reference>
<name>A0A0C2MTJ4_THEKT</name>
<protein>
    <submittedName>
        <fullName evidence="1">Uncharacterized protein</fullName>
    </submittedName>
</protein>
<dbReference type="EMBL" id="JWZT01004031">
    <property type="protein sequence ID" value="KII65032.1"/>
    <property type="molecule type" value="Genomic_DNA"/>
</dbReference>
<sequence>MEKPKDTSFDDMLKKINSIQKKVVIDSKDRSSTWSEPKIMSTGLDDISARNDSRSIAETENKLRTFSNSSIGQLEKFSGFKPDDSQFLNEFFGVKNYSIHIPEYLSTQQTSQFTDTKSSIKNEMEKILYQNYRHYLADEICQIRCNESEWMDYKLSFDQKSFIRKDGGITLWDDEIRVSYDFIETRTE</sequence>
<gene>
    <name evidence="1" type="ORF">RF11_10753</name>
</gene>
<evidence type="ECO:0000313" key="1">
    <source>
        <dbReference type="EMBL" id="KII65032.1"/>
    </source>
</evidence>
<evidence type="ECO:0000313" key="2">
    <source>
        <dbReference type="Proteomes" id="UP000031668"/>
    </source>
</evidence>